<sequence length="461" mass="52012">MYIVLLTVSSLVFLCYVPNFIQLRAAVSSIKAPFGCSLLWNRNNTPLPWFMCHRLVNAHHHLLALRICKELDMDQGTVLHHWAKARISADESTTSNEELKNILAGKLKACPFVHYATIAEHAQAQGRRELAAQLLDDETCAAKQVPLLLELEEEQRALEKAVESGDTHLVYLALFRIYHRTVAAAKGMPEFIKAISSKPAAYALFMKYCKAQSPNLAEQIYNLDGNTEGLAEIKFNEALSTSLKIPTDTAGEETVSLSNLRDRVVSQLRDCAAQYAKSRKHEFQSKSAEEFANLRKEQAKLQLSTGRNMFLSLSVIDTIRQCIRLGYNKGAADIRRQFGISDKHFYWVKVRTLAERGQWEGLEVFAQERRPPIGWEPFIQACVDHNAPRERTGKFIDRLPDSEAKVEWYTKVGLNLQAARTAESLQSIDLMTRVQGIVGPNSQLGMKTAQMIERVKGLQPR</sequence>
<dbReference type="GO" id="GO:0003779">
    <property type="term" value="F:actin binding"/>
    <property type="evidence" value="ECO:0007669"/>
    <property type="project" value="TreeGrafter"/>
</dbReference>
<reference evidence="2" key="1">
    <citation type="submission" date="2020-12" db="EMBL/GenBank/DDBJ databases">
        <authorList>
            <person name="Iha C."/>
        </authorList>
    </citation>
    <scope>NUCLEOTIDE SEQUENCE</scope>
</reference>
<dbReference type="GO" id="GO:0006886">
    <property type="term" value="P:intracellular protein transport"/>
    <property type="evidence" value="ECO:0007669"/>
    <property type="project" value="InterPro"/>
</dbReference>
<feature type="domain" description="Vps16 C-terminal" evidence="1">
    <location>
        <begin position="113"/>
        <end position="443"/>
    </location>
</feature>
<organism evidence="2 3">
    <name type="scientific">Ostreobium quekettii</name>
    <dbReference type="NCBI Taxonomy" id="121088"/>
    <lineage>
        <taxon>Eukaryota</taxon>
        <taxon>Viridiplantae</taxon>
        <taxon>Chlorophyta</taxon>
        <taxon>core chlorophytes</taxon>
        <taxon>Ulvophyceae</taxon>
        <taxon>TCBD clade</taxon>
        <taxon>Bryopsidales</taxon>
        <taxon>Ostreobineae</taxon>
        <taxon>Ostreobiaceae</taxon>
        <taxon>Ostreobium</taxon>
    </lineage>
</organism>
<dbReference type="PANTHER" id="PTHR12811">
    <property type="entry name" value="VACUOLAR PROTEIN SORTING VPS16"/>
    <property type="match status" value="1"/>
</dbReference>
<dbReference type="GO" id="GO:0016197">
    <property type="term" value="P:endosomal transport"/>
    <property type="evidence" value="ECO:0007669"/>
    <property type="project" value="TreeGrafter"/>
</dbReference>
<evidence type="ECO:0000259" key="1">
    <source>
        <dbReference type="Pfam" id="PF04840"/>
    </source>
</evidence>
<dbReference type="InterPro" id="IPR038132">
    <property type="entry name" value="Vps16_C_sf"/>
</dbReference>
<name>A0A8S1ILW4_9CHLO</name>
<dbReference type="GO" id="GO:0030897">
    <property type="term" value="C:HOPS complex"/>
    <property type="evidence" value="ECO:0007669"/>
    <property type="project" value="TreeGrafter"/>
</dbReference>
<dbReference type="InterPro" id="IPR016534">
    <property type="entry name" value="VPS16"/>
</dbReference>
<dbReference type="EMBL" id="CAJHUC010000426">
    <property type="protein sequence ID" value="CAD7696035.1"/>
    <property type="molecule type" value="Genomic_DNA"/>
</dbReference>
<dbReference type="GO" id="GO:0042144">
    <property type="term" value="P:vacuole fusion, non-autophagic"/>
    <property type="evidence" value="ECO:0007669"/>
    <property type="project" value="TreeGrafter"/>
</dbReference>
<dbReference type="Pfam" id="PF04840">
    <property type="entry name" value="Vps16_C"/>
    <property type="match status" value="1"/>
</dbReference>
<dbReference type="InterPro" id="IPR006925">
    <property type="entry name" value="Vps16_C"/>
</dbReference>
<dbReference type="Proteomes" id="UP000708148">
    <property type="component" value="Unassembled WGS sequence"/>
</dbReference>
<dbReference type="AlphaFoldDB" id="A0A8S1ILW4"/>
<dbReference type="GO" id="GO:0005765">
    <property type="term" value="C:lysosomal membrane"/>
    <property type="evidence" value="ECO:0007669"/>
    <property type="project" value="TreeGrafter"/>
</dbReference>
<evidence type="ECO:0000313" key="3">
    <source>
        <dbReference type="Proteomes" id="UP000708148"/>
    </source>
</evidence>
<dbReference type="GO" id="GO:0005768">
    <property type="term" value="C:endosome"/>
    <property type="evidence" value="ECO:0007669"/>
    <property type="project" value="TreeGrafter"/>
</dbReference>
<dbReference type="OrthoDB" id="1792at2759"/>
<protein>
    <recommendedName>
        <fullName evidence="1">Vps16 C-terminal domain-containing protein</fullName>
    </recommendedName>
</protein>
<comment type="caution">
    <text evidence="2">The sequence shown here is derived from an EMBL/GenBank/DDBJ whole genome shotgun (WGS) entry which is preliminary data.</text>
</comment>
<dbReference type="PANTHER" id="PTHR12811:SF0">
    <property type="entry name" value="VACUOLAR PROTEIN SORTING-ASSOCIATED PROTEIN 16 HOMOLOG"/>
    <property type="match status" value="1"/>
</dbReference>
<accession>A0A8S1ILW4</accession>
<gene>
    <name evidence="2" type="ORF">OSTQU699_LOCUS1396</name>
</gene>
<keyword evidence="3" id="KW-1185">Reference proteome</keyword>
<evidence type="ECO:0000313" key="2">
    <source>
        <dbReference type="EMBL" id="CAD7696035.1"/>
    </source>
</evidence>
<dbReference type="Gene3D" id="1.10.150.780">
    <property type="entry name" value="Vps16, C-terminal region"/>
    <property type="match status" value="1"/>
</dbReference>
<proteinExistence type="predicted"/>